<dbReference type="RefSeq" id="WP_256700573.1">
    <property type="nucleotide sequence ID" value="NZ_CP113787.1"/>
</dbReference>
<feature type="compositionally biased region" description="Low complexity" evidence="1">
    <location>
        <begin position="31"/>
        <end position="40"/>
    </location>
</feature>
<organism evidence="3 4">
    <name type="scientific">Actinomyces naeslundii</name>
    <dbReference type="NCBI Taxonomy" id="1655"/>
    <lineage>
        <taxon>Bacteria</taxon>
        <taxon>Bacillati</taxon>
        <taxon>Actinomycetota</taxon>
        <taxon>Actinomycetes</taxon>
        <taxon>Actinomycetales</taxon>
        <taxon>Actinomycetaceae</taxon>
        <taxon>Actinomyces</taxon>
    </lineage>
</organism>
<keyword evidence="2" id="KW-1133">Transmembrane helix</keyword>
<feature type="transmembrane region" description="Helical" evidence="2">
    <location>
        <begin position="140"/>
        <end position="160"/>
    </location>
</feature>
<reference evidence="3" key="1">
    <citation type="submission" date="2022-11" db="EMBL/GenBank/DDBJ databases">
        <title>Dental biofilm bacteria. Genome sequencing and assembly.</title>
        <authorList>
            <person name="Robertsson C."/>
        </authorList>
    </citation>
    <scope>NUCLEOTIDE SEQUENCE</scope>
    <source>
        <strain evidence="3">CW</strain>
    </source>
</reference>
<evidence type="ECO:0000313" key="3">
    <source>
        <dbReference type="EMBL" id="WAL43600.1"/>
    </source>
</evidence>
<evidence type="ECO:0000313" key="4">
    <source>
        <dbReference type="Proteomes" id="UP001163127"/>
    </source>
</evidence>
<accession>A0AA47FI44</accession>
<feature type="transmembrane region" description="Helical" evidence="2">
    <location>
        <begin position="111"/>
        <end position="134"/>
    </location>
</feature>
<dbReference type="EMBL" id="CP113787">
    <property type="protein sequence ID" value="WAL43600.1"/>
    <property type="molecule type" value="Genomic_DNA"/>
</dbReference>
<dbReference type="PANTHER" id="PTHR23202">
    <property type="entry name" value="WASP INTERACTING PROTEIN-RELATED"/>
    <property type="match status" value="1"/>
</dbReference>
<keyword evidence="2" id="KW-0472">Membrane</keyword>
<feature type="transmembrane region" description="Helical" evidence="2">
    <location>
        <begin position="243"/>
        <end position="268"/>
    </location>
</feature>
<feature type="region of interest" description="Disordered" evidence="1">
    <location>
        <begin position="876"/>
        <end position="926"/>
    </location>
</feature>
<evidence type="ECO:0000256" key="2">
    <source>
        <dbReference type="SAM" id="Phobius"/>
    </source>
</evidence>
<feature type="compositionally biased region" description="Low complexity" evidence="1">
    <location>
        <begin position="77"/>
        <end position="89"/>
    </location>
</feature>
<feature type="transmembrane region" description="Helical" evidence="2">
    <location>
        <begin position="316"/>
        <end position="338"/>
    </location>
</feature>
<feature type="transmembrane region" description="Helical" evidence="2">
    <location>
        <begin position="594"/>
        <end position="618"/>
    </location>
</feature>
<feature type="transmembrane region" description="Helical" evidence="2">
    <location>
        <begin position="172"/>
        <end position="193"/>
    </location>
</feature>
<proteinExistence type="predicted"/>
<feature type="compositionally biased region" description="Pro residues" evidence="1">
    <location>
        <begin position="1"/>
        <end position="30"/>
    </location>
</feature>
<feature type="transmembrane region" description="Helical" evidence="2">
    <location>
        <begin position="415"/>
        <end position="435"/>
    </location>
</feature>
<feature type="compositionally biased region" description="Low complexity" evidence="1">
    <location>
        <begin position="48"/>
        <end position="69"/>
    </location>
</feature>
<gene>
    <name evidence="3" type="ORF">OFA60_03300</name>
</gene>
<dbReference type="AlphaFoldDB" id="A0AA47FI44"/>
<dbReference type="PANTHER" id="PTHR23202:SF119">
    <property type="entry name" value="TWENTY-FOUR, ISOFORM B"/>
    <property type="match status" value="1"/>
</dbReference>
<feature type="region of interest" description="Disordered" evidence="1">
    <location>
        <begin position="1"/>
        <end position="89"/>
    </location>
</feature>
<sequence length="926" mass="94602">MSEPPVAAPAPPPAAAPAPPPAAVPAPPPGAVAAPPGATEVPPPPAPAAGVEPVAAPQAVGAPVAAAPAPGEPMPQAPGGFAQPQQVGQPSPLAQTFTAWLRAPGLTSTGLTLAVVLGSAAVSAILTLVAITTMDTTDTFPTTFSMLPLLMGWSLGGQFAMTGSTSYETVTLTFTLLPMGALTAAGIGVYVLARRRVAVDGSAAPLVPTLARAGAEAFAVALLSCLVTAPFSLSIKMLGLERVVVSSSPLMTILLVTVVVFVALVVARSGGPLLERLPGQVVQVGRELGALSVALGVVLGVFVIVAYIAAALTRGWGFASILLLPVLLPNLVLIALGLGSLGGLTADTAQAMDLAYYMPSLGGEKGGDAYAWTWFGSWSILLFVAMIIAIVAAAVRVGVRRARTGRAEWARVWQLPLVSLVLGAIVFYGLLPLHFSGTDAPLRSSGGEAARQLSYGIQPNALTFFMFGIVVAIISVLAELLPMWIYSTFPAVLQLAGGKKASAAWRAGTSGSRPTTSAQQWVYGTDPVTGASTATDTATGAVFSVDPATGQWTETTPASQAPAPVPGVDGAAAAGGAGALPEPAPMNAASRRKVVLGLTVAGVVVALVVVGVVALNVVNGMRGPDKAVESYLTLLSEGKAAEATKMVDPGVPNDQRKLLTDEAMKAATARIKVSKIDEPTISGNSATIKAHLSLNGKAFEYSFTASKSSGSFGLETWKVDKALVVSTDFSSSTLPGLKVGGVAVDLAKDDSGWGGTRNATQYAYPGVYPVAASDSVSKYLTVKESSLTLIPSGASANSSFETAGSQKVEATPTDELKTKALEKVKEQTKSCATVPTNTDKLCPFETSTDMTSLSVDKDATKVEFSEESTDLSFKSDEINISGSPKPSAFDKNPSSRKAKFTFSGKVELPEGSGDPTITIESSSGVY</sequence>
<keyword evidence="2" id="KW-0812">Transmembrane</keyword>
<feature type="transmembrane region" description="Helical" evidence="2">
    <location>
        <begin position="369"/>
        <end position="395"/>
    </location>
</feature>
<dbReference type="Proteomes" id="UP001163127">
    <property type="component" value="Chromosome"/>
</dbReference>
<name>A0AA47FI44_ACTNA</name>
<evidence type="ECO:0000256" key="1">
    <source>
        <dbReference type="SAM" id="MobiDB-lite"/>
    </source>
</evidence>
<feature type="transmembrane region" description="Helical" evidence="2">
    <location>
        <begin position="288"/>
        <end position="309"/>
    </location>
</feature>
<feature type="transmembrane region" description="Helical" evidence="2">
    <location>
        <begin position="461"/>
        <end position="481"/>
    </location>
</feature>
<protein>
    <submittedName>
        <fullName evidence="3">Uncharacterized protein</fullName>
    </submittedName>
</protein>